<feature type="signal peptide" evidence="1">
    <location>
        <begin position="1"/>
        <end position="30"/>
    </location>
</feature>
<keyword evidence="3" id="KW-1185">Reference proteome</keyword>
<proteinExistence type="predicted"/>
<dbReference type="EMBL" id="JAJEPV010000078">
    <property type="protein sequence ID" value="MCC2121359.1"/>
    <property type="molecule type" value="Genomic_DNA"/>
</dbReference>
<name>A0AAE3A4K2_9FIRM</name>
<comment type="caution">
    <text evidence="2">The sequence shown here is derived from an EMBL/GenBank/DDBJ whole genome shotgun (WGS) entry which is preliminary data.</text>
</comment>
<evidence type="ECO:0000313" key="3">
    <source>
        <dbReference type="Proteomes" id="UP001197795"/>
    </source>
</evidence>
<protein>
    <submittedName>
        <fullName evidence="2">Uncharacterized protein</fullName>
    </submittedName>
</protein>
<evidence type="ECO:0000256" key="1">
    <source>
        <dbReference type="SAM" id="SignalP"/>
    </source>
</evidence>
<keyword evidence="1" id="KW-0732">Signal</keyword>
<accession>A0AAE3A4K2</accession>
<feature type="chain" id="PRO_5042277358" evidence="1">
    <location>
        <begin position="31"/>
        <end position="167"/>
    </location>
</feature>
<sequence>MVKSMKKVKRIIAVALVFTMLFASQVTVFAAGTKDAMQSANKDMSIALMPGVTGDSNTVTFNYNGLPDNAIVKEVKIDCSNASVIGGKGAILAQSLTITSPSGETHTVGWGRGNVTTTNLFIAEKAAGTWSVYMTGTNIASPSLGSAFIGGTKYSRPKMTITYILEE</sequence>
<dbReference type="RefSeq" id="WP_207734401.1">
    <property type="nucleotide sequence ID" value="NZ_JAJEPV010000078.1"/>
</dbReference>
<dbReference type="Proteomes" id="UP001197795">
    <property type="component" value="Unassembled WGS sequence"/>
</dbReference>
<evidence type="ECO:0000313" key="2">
    <source>
        <dbReference type="EMBL" id="MCC2121359.1"/>
    </source>
</evidence>
<reference evidence="2 3" key="1">
    <citation type="submission" date="2021-10" db="EMBL/GenBank/DDBJ databases">
        <title>Anaerobic single-cell dispensing facilitates the cultivation of human gut bacteria.</title>
        <authorList>
            <person name="Afrizal A."/>
        </authorList>
    </citation>
    <scope>NUCLEOTIDE SEQUENCE [LARGE SCALE GENOMIC DNA]</scope>
    <source>
        <strain evidence="2 3">CLA-AA-H273</strain>
    </source>
</reference>
<gene>
    <name evidence="2" type="ORF">LKD75_17530</name>
</gene>
<dbReference type="AlphaFoldDB" id="A0AAE3A4K2"/>
<organism evidence="2 3">
    <name type="scientific">Waltera acetigignens</name>
    <dbReference type="NCBI Taxonomy" id="2981769"/>
    <lineage>
        <taxon>Bacteria</taxon>
        <taxon>Bacillati</taxon>
        <taxon>Bacillota</taxon>
        <taxon>Clostridia</taxon>
        <taxon>Lachnospirales</taxon>
        <taxon>Lachnospiraceae</taxon>
        <taxon>Waltera</taxon>
    </lineage>
</organism>